<dbReference type="Proteomes" id="UP000229385">
    <property type="component" value="Unassembled WGS sequence"/>
</dbReference>
<evidence type="ECO:0000313" key="2">
    <source>
        <dbReference type="EMBL" id="PJA45190.1"/>
    </source>
</evidence>
<comment type="caution">
    <text evidence="2">The sequence shown here is derived from an EMBL/GenBank/DDBJ whole genome shotgun (WGS) entry which is preliminary data.</text>
</comment>
<gene>
    <name evidence="2" type="ORF">CO174_04470</name>
</gene>
<keyword evidence="1" id="KW-0732">Signal</keyword>
<evidence type="ECO:0000256" key="1">
    <source>
        <dbReference type="SAM" id="SignalP"/>
    </source>
</evidence>
<sequence length="213" mass="23207">MIRTFPILFTVLFSLLCLSSTAVAEAPALSPEIRFLTHGTKSIVAANGDRPSVGMAMWLIEPNVLDATPQVQATAGIRLAHENTWVEFLGGGVFSPTLDDITHVFDVRASTMATPHLHIFGEVSAYSDVLYGFAQADIPIRHESDTLFMLGVEMEMAKAWKGSGGFIAAGPHVIMPWHEHVTTVLAYQIRETQPSSAYSVTDSVGRIYAIIDF</sequence>
<evidence type="ECO:0000313" key="3">
    <source>
        <dbReference type="Proteomes" id="UP000229385"/>
    </source>
</evidence>
<protein>
    <recommendedName>
        <fullName evidence="4">Outer membrane protein beta-barrel domain-containing protein</fullName>
    </recommendedName>
</protein>
<feature type="signal peptide" evidence="1">
    <location>
        <begin position="1"/>
        <end position="24"/>
    </location>
</feature>
<organism evidence="2 3">
    <name type="scientific">Candidatus Uhrbacteria bacterium CG_4_9_14_3_um_filter_50_9</name>
    <dbReference type="NCBI Taxonomy" id="1975035"/>
    <lineage>
        <taxon>Bacteria</taxon>
        <taxon>Candidatus Uhriibacteriota</taxon>
    </lineage>
</organism>
<reference evidence="3" key="1">
    <citation type="submission" date="2017-09" db="EMBL/GenBank/DDBJ databases">
        <title>Depth-based differentiation of microbial function through sediment-hosted aquifers and enrichment of novel symbionts in the deep terrestrial subsurface.</title>
        <authorList>
            <person name="Probst A.J."/>
            <person name="Ladd B."/>
            <person name="Jarett J.K."/>
            <person name="Geller-Mcgrath D.E."/>
            <person name="Sieber C.M.K."/>
            <person name="Emerson J.B."/>
            <person name="Anantharaman K."/>
            <person name="Thomas B.C."/>
            <person name="Malmstrom R."/>
            <person name="Stieglmeier M."/>
            <person name="Klingl A."/>
            <person name="Woyke T."/>
            <person name="Ryan C.M."/>
            <person name="Banfield J.F."/>
        </authorList>
    </citation>
    <scope>NUCLEOTIDE SEQUENCE [LARGE SCALE GENOMIC DNA]</scope>
</reference>
<dbReference type="AlphaFoldDB" id="A0A2M7XBE2"/>
<dbReference type="EMBL" id="PFWU01000047">
    <property type="protein sequence ID" value="PJA45190.1"/>
    <property type="molecule type" value="Genomic_DNA"/>
</dbReference>
<accession>A0A2M7XBE2</accession>
<proteinExistence type="predicted"/>
<feature type="chain" id="PRO_5014844397" description="Outer membrane protein beta-barrel domain-containing protein" evidence="1">
    <location>
        <begin position="25"/>
        <end position="213"/>
    </location>
</feature>
<name>A0A2M7XBE2_9BACT</name>
<evidence type="ECO:0008006" key="4">
    <source>
        <dbReference type="Google" id="ProtNLM"/>
    </source>
</evidence>